<feature type="transmembrane region" description="Helical" evidence="6">
    <location>
        <begin position="395"/>
        <end position="421"/>
    </location>
</feature>
<evidence type="ECO:0000256" key="6">
    <source>
        <dbReference type="SAM" id="Phobius"/>
    </source>
</evidence>
<protein>
    <submittedName>
        <fullName evidence="8">MFS transporter</fullName>
    </submittedName>
</protein>
<comment type="subcellular location">
    <subcellularLocation>
        <location evidence="1">Membrane</location>
        <topology evidence="1">Multi-pass membrane protein</topology>
    </subcellularLocation>
</comment>
<evidence type="ECO:0000313" key="8">
    <source>
        <dbReference type="EMBL" id="PCE42731.1"/>
    </source>
</evidence>
<dbReference type="GO" id="GO:0016020">
    <property type="term" value="C:membrane"/>
    <property type="evidence" value="ECO:0007669"/>
    <property type="project" value="UniProtKB-SubCell"/>
</dbReference>
<feature type="transmembrane region" description="Helical" evidence="6">
    <location>
        <begin position="265"/>
        <end position="288"/>
    </location>
</feature>
<dbReference type="InterPro" id="IPR036259">
    <property type="entry name" value="MFS_trans_sf"/>
</dbReference>
<dbReference type="InterPro" id="IPR020846">
    <property type="entry name" value="MFS_dom"/>
</dbReference>
<dbReference type="PROSITE" id="PS50850">
    <property type="entry name" value="MFS"/>
    <property type="match status" value="1"/>
</dbReference>
<dbReference type="Pfam" id="PF07690">
    <property type="entry name" value="MFS_1"/>
    <property type="match status" value="1"/>
</dbReference>
<dbReference type="InterPro" id="IPR011701">
    <property type="entry name" value="MFS"/>
</dbReference>
<feature type="transmembrane region" description="Helical" evidence="6">
    <location>
        <begin position="300"/>
        <end position="322"/>
    </location>
</feature>
<feature type="transmembrane region" description="Helical" evidence="6">
    <location>
        <begin position="210"/>
        <end position="229"/>
    </location>
</feature>
<dbReference type="KEGG" id="rdi:CMV14_03645"/>
<feature type="transmembrane region" description="Helical" evidence="6">
    <location>
        <begin position="35"/>
        <end position="56"/>
    </location>
</feature>
<keyword evidence="4 6" id="KW-1133">Transmembrane helix</keyword>
<evidence type="ECO:0000259" key="7">
    <source>
        <dbReference type="PROSITE" id="PS50850"/>
    </source>
</evidence>
<gene>
    <name evidence="8" type="ORF">COO09_07780</name>
</gene>
<keyword evidence="3 6" id="KW-0812">Transmembrane</keyword>
<dbReference type="SUPFAM" id="SSF103473">
    <property type="entry name" value="MFS general substrate transporter"/>
    <property type="match status" value="1"/>
</dbReference>
<feature type="transmembrane region" description="Helical" evidence="6">
    <location>
        <begin position="132"/>
        <end position="155"/>
    </location>
</feature>
<feature type="transmembrane region" description="Helical" evidence="6">
    <location>
        <begin position="427"/>
        <end position="448"/>
    </location>
</feature>
<feature type="transmembrane region" description="Helical" evidence="6">
    <location>
        <begin position="108"/>
        <end position="126"/>
    </location>
</feature>
<dbReference type="AlphaFoldDB" id="A0A2A4FYB1"/>
<evidence type="ECO:0000256" key="4">
    <source>
        <dbReference type="ARBA" id="ARBA00022989"/>
    </source>
</evidence>
<evidence type="ECO:0000256" key="5">
    <source>
        <dbReference type="ARBA" id="ARBA00023136"/>
    </source>
</evidence>
<organism evidence="8 9">
    <name type="scientific">Rhizorhabdus dicambivorans</name>
    <dbReference type="NCBI Taxonomy" id="1850238"/>
    <lineage>
        <taxon>Bacteria</taxon>
        <taxon>Pseudomonadati</taxon>
        <taxon>Pseudomonadota</taxon>
        <taxon>Alphaproteobacteria</taxon>
        <taxon>Sphingomonadales</taxon>
        <taxon>Sphingomonadaceae</taxon>
        <taxon>Rhizorhabdus</taxon>
    </lineage>
</organism>
<name>A0A2A4FYB1_9SPHN</name>
<dbReference type="Proteomes" id="UP000218934">
    <property type="component" value="Unassembled WGS sequence"/>
</dbReference>
<keyword evidence="9" id="KW-1185">Reference proteome</keyword>
<dbReference type="Gene3D" id="1.20.1250.20">
    <property type="entry name" value="MFS general substrate transporter like domains"/>
    <property type="match status" value="2"/>
</dbReference>
<evidence type="ECO:0000256" key="2">
    <source>
        <dbReference type="ARBA" id="ARBA00022448"/>
    </source>
</evidence>
<keyword evidence="2" id="KW-0813">Transport</keyword>
<dbReference type="OrthoDB" id="5368493at2"/>
<keyword evidence="5 6" id="KW-0472">Membrane</keyword>
<evidence type="ECO:0000313" key="9">
    <source>
        <dbReference type="Proteomes" id="UP000218934"/>
    </source>
</evidence>
<feature type="transmembrane region" description="Helical" evidence="6">
    <location>
        <begin position="167"/>
        <end position="190"/>
    </location>
</feature>
<proteinExistence type="predicted"/>
<feature type="transmembrane region" description="Helical" evidence="6">
    <location>
        <begin position="76"/>
        <end position="101"/>
    </location>
</feature>
<evidence type="ECO:0000256" key="1">
    <source>
        <dbReference type="ARBA" id="ARBA00004141"/>
    </source>
</evidence>
<comment type="caution">
    <text evidence="8">The sequence shown here is derived from an EMBL/GenBank/DDBJ whole genome shotgun (WGS) entry which is preliminary data.</text>
</comment>
<dbReference type="EMBL" id="NWUF01000006">
    <property type="protein sequence ID" value="PCE42731.1"/>
    <property type="molecule type" value="Genomic_DNA"/>
</dbReference>
<dbReference type="InterPro" id="IPR044770">
    <property type="entry name" value="MFS_spinster-like"/>
</dbReference>
<dbReference type="GO" id="GO:0022857">
    <property type="term" value="F:transmembrane transporter activity"/>
    <property type="evidence" value="ECO:0007669"/>
    <property type="project" value="InterPro"/>
</dbReference>
<feature type="transmembrane region" description="Helical" evidence="6">
    <location>
        <begin position="361"/>
        <end position="383"/>
    </location>
</feature>
<sequence>MDMTSRTDLTAAKPSQVSIELAATERVIQRAAYRAGVLACYGLAVLLTANFYGLVVRQMLNLIAPGVQSSLGISDLQIGMLQGLGMAVFACIASFPMGWLADRYGHRLLLAIGVGIWSLATFLYALQDSFGGLFAGTVGIAIGEAGLVPIIYAMIPDLFPQNRRNTANLIFYGGSLFGAGIGMALGGAILEWLAASPGSLPQWLSGVDSWRIAMVVIALPGPLLFLLVATMPLASHAPPVHATQNGDAGEMLGFASYAQTHWRTLACVCGSIFAIAVAMTSALIWFPIALPRAFGIDPATVGLGLGTAVTAATLIGVFLPGIALKFGRRGGLTAIKATSFFLWLTPLPAIFLPFVNSPFQAYMVAALQGAMGVAGSALMPGIFQDLAPSALRARVMTLLGVANALALAASPLAVGMISTLMSGPRGMLYSIAIVSIPSLLAAAVLMSLAQRPYAATVRAVRSRFAGEEA</sequence>
<dbReference type="PANTHER" id="PTHR23505">
    <property type="entry name" value="SPINSTER"/>
    <property type="match status" value="1"/>
</dbReference>
<dbReference type="PANTHER" id="PTHR23505:SF79">
    <property type="entry name" value="PROTEIN SPINSTER"/>
    <property type="match status" value="1"/>
</dbReference>
<feature type="transmembrane region" description="Helical" evidence="6">
    <location>
        <begin position="334"/>
        <end position="355"/>
    </location>
</feature>
<evidence type="ECO:0000256" key="3">
    <source>
        <dbReference type="ARBA" id="ARBA00022692"/>
    </source>
</evidence>
<feature type="domain" description="Major facilitator superfamily (MFS) profile" evidence="7">
    <location>
        <begin position="37"/>
        <end position="450"/>
    </location>
</feature>
<accession>A0A2A4FYB1</accession>
<reference evidence="8 9" key="1">
    <citation type="submission" date="2017-09" db="EMBL/GenBank/DDBJ databases">
        <title>The Catabolism of 3,6-Dichlorosalicylic acid is Initiated by the Cytochrome P450 Monooxygenase DsmABC in Rhizorhabdus dicambivorans Ndbn-20.</title>
        <authorList>
            <person name="Na L."/>
        </authorList>
    </citation>
    <scope>NUCLEOTIDE SEQUENCE [LARGE SCALE GENOMIC DNA]</scope>
    <source>
        <strain evidence="8 9">Ndbn-20m</strain>
    </source>
</reference>